<evidence type="ECO:0000313" key="2">
    <source>
        <dbReference type="Proteomes" id="UP000430508"/>
    </source>
</evidence>
<reference evidence="1 2" key="1">
    <citation type="submission" date="2019-12" db="EMBL/GenBank/DDBJ databases">
        <title>Sequence classification of anaerobic respiratory reductive dehalogenases: First we see many, then we see few.</title>
        <authorList>
            <person name="Molenda O."/>
            <person name="Puentes Jacome L.A."/>
            <person name="Cao X."/>
            <person name="Nesbo C.L."/>
            <person name="Tang S."/>
            <person name="Morson N."/>
            <person name="Patron J."/>
            <person name="Lomheim L."/>
            <person name="Wishart D.S."/>
            <person name="Edwards E.A."/>
        </authorList>
    </citation>
    <scope>NUCLEOTIDE SEQUENCE [LARGE SCALE GENOMIC DNA]</scope>
    <source>
        <strain evidence="1 2">12DCA</strain>
    </source>
</reference>
<dbReference type="SUPFAM" id="SSF53795">
    <property type="entry name" value="PEP carboxykinase-like"/>
    <property type="match status" value="1"/>
</dbReference>
<dbReference type="EMBL" id="CP046996">
    <property type="protein sequence ID" value="QHA00922.1"/>
    <property type="molecule type" value="Genomic_DNA"/>
</dbReference>
<gene>
    <name evidence="1" type="ORF">GQ588_09885</name>
</gene>
<dbReference type="AlphaFoldDB" id="A0A857DK90"/>
<dbReference type="InterPro" id="IPR027417">
    <property type="entry name" value="P-loop_NTPase"/>
</dbReference>
<evidence type="ECO:0008006" key="3">
    <source>
        <dbReference type="Google" id="ProtNLM"/>
    </source>
</evidence>
<name>A0A857DK90_9FIRM</name>
<accession>A0A857DK90</accession>
<organism evidence="1 2">
    <name type="scientific">Dehalobacter restrictus</name>
    <dbReference type="NCBI Taxonomy" id="55583"/>
    <lineage>
        <taxon>Bacteria</taxon>
        <taxon>Bacillati</taxon>
        <taxon>Bacillota</taxon>
        <taxon>Clostridia</taxon>
        <taxon>Eubacteriales</taxon>
        <taxon>Desulfitobacteriaceae</taxon>
        <taxon>Dehalobacter</taxon>
    </lineage>
</organism>
<sequence length="296" mass="33604">MPKYQVAGLVIHIDESTPAELFEGLVDYNLSEPQAADLCFTYQTSEQIDLPQGENFSDESSGYKCIKKPNAAGFYFYTRKYGSVGEILVLLDVDAAWQNVRLTCAAIHEKNELEESYVRMKLRHTAFTLMGIVFRHALLKQQGLVIHASAIKWQDKAIMFTAPSGTGKSTQSRLWQEHKENVLVLNDDNPAVRIMEDHVIVYGTPWSGSSNINMNDSALLSAVIILEQAAENSICRMDLREAIIQFMPRAFLPFFDQEHMNEAMRIFEKIVSSVPVYLLRCRPDQEAVELVYQCIK</sequence>
<proteinExistence type="predicted"/>
<protein>
    <recommendedName>
        <fullName evidence="3">SynChlorMet cassette protein ScmC</fullName>
    </recommendedName>
</protein>
<dbReference type="Proteomes" id="UP000430508">
    <property type="component" value="Chromosome"/>
</dbReference>
<dbReference type="RefSeq" id="WP_158208298.1">
    <property type="nucleotide sequence ID" value="NZ_CP046996.1"/>
</dbReference>
<dbReference type="Gene3D" id="3.40.50.300">
    <property type="entry name" value="P-loop containing nucleotide triphosphate hydrolases"/>
    <property type="match status" value="1"/>
</dbReference>
<evidence type="ECO:0000313" key="1">
    <source>
        <dbReference type="EMBL" id="QHA00922.1"/>
    </source>
</evidence>